<feature type="compositionally biased region" description="Basic and acidic residues" evidence="1">
    <location>
        <begin position="153"/>
        <end position="163"/>
    </location>
</feature>
<feature type="domain" description="SAM" evidence="2">
    <location>
        <begin position="50"/>
        <end position="115"/>
    </location>
</feature>
<feature type="region of interest" description="Disordered" evidence="1">
    <location>
        <begin position="208"/>
        <end position="267"/>
    </location>
</feature>
<feature type="compositionally biased region" description="Basic and acidic residues" evidence="1">
    <location>
        <begin position="217"/>
        <end position="230"/>
    </location>
</feature>
<sequence length="283" mass="32509">MSSFISDSREPSTSENQPTYLSLKGGLSTENSVSKSSVGESLSPYDVRNWTALQVQQWVLGKDTISQYADAFLSNNIDGNKLVNLTDEQMQRMLHITAANHRTTLHSYISSLTLSRKSRHRNRTEVKNKLKIKNQNQIQSPIQSPITTSLSVHRMDIKSPNREKRNKTMASKKYSANDAFKLANSKSLREVPTLDLDDDTDNEFEYDQEEDLLETEEEKKVEEKDNQNDDHDYEQEPGQEYEKSKDEGDDDKFARQEKDPQQRDAITKAMTFEEAKAAEIKNY</sequence>
<reference evidence="3 4" key="1">
    <citation type="journal article" date="2013" name="Curr. Biol.">
        <title>The Genome of the Foraminiferan Reticulomyxa filosa.</title>
        <authorList>
            <person name="Glockner G."/>
            <person name="Hulsmann N."/>
            <person name="Schleicher M."/>
            <person name="Noegel A.A."/>
            <person name="Eichinger L."/>
            <person name="Gallinger C."/>
            <person name="Pawlowski J."/>
            <person name="Sierra R."/>
            <person name="Euteneuer U."/>
            <person name="Pillet L."/>
            <person name="Moustafa A."/>
            <person name="Platzer M."/>
            <person name="Groth M."/>
            <person name="Szafranski K."/>
            <person name="Schliwa M."/>
        </authorList>
    </citation>
    <scope>NUCLEOTIDE SEQUENCE [LARGE SCALE GENOMIC DNA]</scope>
</reference>
<dbReference type="PROSITE" id="PS50105">
    <property type="entry name" value="SAM_DOMAIN"/>
    <property type="match status" value="1"/>
</dbReference>
<dbReference type="OrthoDB" id="445896at2759"/>
<dbReference type="SUPFAM" id="SSF47769">
    <property type="entry name" value="SAM/Pointed domain"/>
    <property type="match status" value="1"/>
</dbReference>
<feature type="region of interest" description="Disordered" evidence="1">
    <location>
        <begin position="134"/>
        <end position="173"/>
    </location>
</feature>
<feature type="compositionally biased region" description="Basic and acidic residues" evidence="1">
    <location>
        <begin position="240"/>
        <end position="267"/>
    </location>
</feature>
<evidence type="ECO:0000313" key="3">
    <source>
        <dbReference type="EMBL" id="ETO09613.1"/>
    </source>
</evidence>
<gene>
    <name evidence="3" type="ORF">RFI_27763</name>
</gene>
<dbReference type="Proteomes" id="UP000023152">
    <property type="component" value="Unassembled WGS sequence"/>
</dbReference>
<dbReference type="InterPro" id="IPR013761">
    <property type="entry name" value="SAM/pointed_sf"/>
</dbReference>
<evidence type="ECO:0000313" key="4">
    <source>
        <dbReference type="Proteomes" id="UP000023152"/>
    </source>
</evidence>
<organism evidence="3 4">
    <name type="scientific">Reticulomyxa filosa</name>
    <dbReference type="NCBI Taxonomy" id="46433"/>
    <lineage>
        <taxon>Eukaryota</taxon>
        <taxon>Sar</taxon>
        <taxon>Rhizaria</taxon>
        <taxon>Retaria</taxon>
        <taxon>Foraminifera</taxon>
        <taxon>Monothalamids</taxon>
        <taxon>Reticulomyxidae</taxon>
        <taxon>Reticulomyxa</taxon>
    </lineage>
</organism>
<dbReference type="EMBL" id="ASPP01023977">
    <property type="protein sequence ID" value="ETO09613.1"/>
    <property type="molecule type" value="Genomic_DNA"/>
</dbReference>
<keyword evidence="4" id="KW-1185">Reference proteome</keyword>
<feature type="compositionally biased region" description="Low complexity" evidence="1">
    <location>
        <begin position="134"/>
        <end position="146"/>
    </location>
</feature>
<dbReference type="Gene3D" id="1.10.150.50">
    <property type="entry name" value="Transcription Factor, Ets-1"/>
    <property type="match status" value="1"/>
</dbReference>
<protein>
    <recommendedName>
        <fullName evidence="2">SAM domain-containing protein</fullName>
    </recommendedName>
</protein>
<evidence type="ECO:0000256" key="1">
    <source>
        <dbReference type="SAM" id="MobiDB-lite"/>
    </source>
</evidence>
<dbReference type="AlphaFoldDB" id="X6M6J4"/>
<evidence type="ECO:0000259" key="2">
    <source>
        <dbReference type="PROSITE" id="PS50105"/>
    </source>
</evidence>
<proteinExistence type="predicted"/>
<comment type="caution">
    <text evidence="3">The sequence shown here is derived from an EMBL/GenBank/DDBJ whole genome shotgun (WGS) entry which is preliminary data.</text>
</comment>
<name>X6M6J4_RETFI</name>
<dbReference type="InterPro" id="IPR001660">
    <property type="entry name" value="SAM"/>
</dbReference>
<feature type="compositionally biased region" description="Low complexity" evidence="1">
    <location>
        <begin position="32"/>
        <end position="41"/>
    </location>
</feature>
<accession>X6M6J4</accession>
<feature type="region of interest" description="Disordered" evidence="1">
    <location>
        <begin position="1"/>
        <end position="41"/>
    </location>
</feature>
<dbReference type="Pfam" id="PF00536">
    <property type="entry name" value="SAM_1"/>
    <property type="match status" value="1"/>
</dbReference>